<evidence type="ECO:0000313" key="1">
    <source>
        <dbReference type="EMBL" id="KAJ8002945.1"/>
    </source>
</evidence>
<sequence length="1911" mass="215774">MEILGEEFGGMTPQELAAPVNTIEEKWKLLPAFLKVKGLVKQHIDSFNYFINVEIKKIMKANEKITSDADPMWYLKYLNIYVGMPDVEESFNVTRPVSPHECRLRDMTYSAPITVDMEYTRGSQRIIRNALPIGRMPIMLRSSNCVLTGKTPMEYSKLNECPLDPGGYFIVKGQEKVILIQEQLSKNRIIVEQDRKGAVGASVTSSTHEKKSRTNMIVKQGRFYLRHNTLSEDAPIAIIFKAMGVESDQEIVQMIGTEEHVMASFSPSLEECQKAQIFTQIQALKYIGNKVRRQRMWGGPKKTKMEEARELLASLILTHVPVKEFNFRAKCIYLAVMVRRVILAQGENKVDDRDYYGNKRLELAGQLLSLLFEDLFKKFNSELKKISDQIIPKQRAAQFDIVKHMRQDQITNGMVNAISTGNWSLKRFKMDRQGVTQVLSRLSFISALGMMTRISSQFEKTRKVSGPRSLQPSQWGMLCPSDTPEGEACGLVKNLALMTHITTDMEDGPIVKLAFNLGVEDVNLLCGEELSYPTVFLVFLNGNILGVIRDHQRLVFTFRLMRRAGFINEFVSISTNLTDRCVYISSDGGRLCRPYIIVKKGQPMVKNKHIEELTQGYRTFEDFLHESLVEYLDVNEENDCQISIYEHTINKDTTHLEIEPFTLLGVCAGLIPYPHHNQSPRNTYQCAMGKQAMGTIGYNQRNRIDTLMYLLAYPQKPMVKTRTIELIDFEKLPAGQNATVAVMSYSGYDIEDALILNKASLDRGFGRCLVYKNSKCTLRRYTNQTFDKVMGPMLDAATRKPIWRHNILDADGICSPGEKVENKQVLVNKSMPTVTQAPLEGSAQPGQPQYRDVPISYKGSTDSYVEKVMISSNADDAFLIKILLRQTRRPEIGDKFSSRHGQKGVCGLIVPQEDMPFCDTGICPDIIMNPHGYPSRMTVGKLIELLAGKAGVLDGRFHYGTAFGGSKVKDVCEDLIRYGYNYQGKDYVTSGITGEPLEAYIYFGPVYYQKLKHMVLDKMHARARGPRAVLTRQPTEGRSRDGGLRLGEMERDCLIGYGASMLLLERLMISSDAFEVDVCGQCGLLGYSGWCHYCKSSCHVSSLRIPYACKLLFQELQSMNIIPRLKLARSPEPRQLLPRTGSGHGEAESDQGELTDEGEAESFSWRSRCAVDGKRMNCGLLEEPDMDSTESWIERCLNESENKRYSSHTSLGNTPNDENEEKENNRASKSHSTPATLQWLEENYEIAEGVCIPRSALYMHYLDFCEKHGTQPVNAASFGKIIRQQFPQLTTRRLGTRGQSKYHYYGIAVNESSQYYDVMYSKKGAAWVNETGKKEVTKQTVAYSPRSKLGTLLPDFPNVKDLNLPAGLSVEKVSTFIMMYRTHCQRILDTVIRANFDEVQSFLLHFWQGMPPHMLPVLCSNTVVNIVGVCDSVLYKAISGVLMPTVLQALPDSLTQVIRKFAKQLDEWLKVALHNLPENLRNIKFELSRRFSQILKRQTSLNHLCQASRTVIHSVDITFQMMEDWRNVDLSSITKQTLYTMDDTREEHRRLIIHLYQEFDHLLEEQSPIEAYIEWLDSMVDRCVVKVSGQRPGCLKKVAQQFLLMWSCFGTRVIRDMTLHSAPSFGSFHLIHLMFDDYVLYLLESLHCQERANELMKAMKAEGCTAERQEEMMLTEALPTPTSPGPFSPAKPATSVCLPDASSPTAAQSPEYPGAVTTTGAVQSYTWSLTYTVTTSGGTPPEGGQQQPCMRSGAPVYPPSSAHRLPVYAHRDEHGFTGSYNYGSYSNQHPHSIQSQYPTLTHEPGIPASLHYPGYHRTSAQYPLNSQMSLMEPCLMGGAQRLHPSPVTPRWADVSPATSCYTSTPMHSSRYAASGDMYSPLAPRRNSEYEHSQHFPGFAYINGEATTGWAK</sequence>
<organism evidence="1 2">
    <name type="scientific">Dallia pectoralis</name>
    <name type="common">Alaska blackfish</name>
    <dbReference type="NCBI Taxonomy" id="75939"/>
    <lineage>
        <taxon>Eukaryota</taxon>
        <taxon>Metazoa</taxon>
        <taxon>Chordata</taxon>
        <taxon>Craniata</taxon>
        <taxon>Vertebrata</taxon>
        <taxon>Euteleostomi</taxon>
        <taxon>Actinopterygii</taxon>
        <taxon>Neopterygii</taxon>
        <taxon>Teleostei</taxon>
        <taxon>Protacanthopterygii</taxon>
        <taxon>Esociformes</taxon>
        <taxon>Umbridae</taxon>
        <taxon>Dallia</taxon>
    </lineage>
</organism>
<reference evidence="1" key="1">
    <citation type="submission" date="2021-05" db="EMBL/GenBank/DDBJ databases">
        <authorList>
            <person name="Pan Q."/>
            <person name="Jouanno E."/>
            <person name="Zahm M."/>
            <person name="Klopp C."/>
            <person name="Cabau C."/>
            <person name="Louis A."/>
            <person name="Berthelot C."/>
            <person name="Parey E."/>
            <person name="Roest Crollius H."/>
            <person name="Montfort J."/>
            <person name="Robinson-Rechavi M."/>
            <person name="Bouchez O."/>
            <person name="Lampietro C."/>
            <person name="Lopez Roques C."/>
            <person name="Donnadieu C."/>
            <person name="Postlethwait J."/>
            <person name="Bobe J."/>
            <person name="Dillon D."/>
            <person name="Chandos A."/>
            <person name="von Hippel F."/>
            <person name="Guiguen Y."/>
        </authorList>
    </citation>
    <scope>NUCLEOTIDE SEQUENCE</scope>
    <source>
        <strain evidence="1">YG-Jan2019</strain>
    </source>
</reference>
<comment type="caution">
    <text evidence="1">The sequence shown here is derived from an EMBL/GenBank/DDBJ whole genome shotgun (WGS) entry which is preliminary data.</text>
</comment>
<dbReference type="Proteomes" id="UP001157502">
    <property type="component" value="Chromosome 13"/>
</dbReference>
<proteinExistence type="predicted"/>
<dbReference type="EMBL" id="CM055740">
    <property type="protein sequence ID" value="KAJ8002945.1"/>
    <property type="molecule type" value="Genomic_DNA"/>
</dbReference>
<name>A0ACC2GHG9_DALPE</name>
<protein>
    <submittedName>
        <fullName evidence="1">Uncharacterized protein</fullName>
    </submittedName>
</protein>
<gene>
    <name evidence="1" type="ORF">DPEC_G00164230</name>
</gene>
<keyword evidence="2" id="KW-1185">Reference proteome</keyword>
<evidence type="ECO:0000313" key="2">
    <source>
        <dbReference type="Proteomes" id="UP001157502"/>
    </source>
</evidence>
<accession>A0ACC2GHG9</accession>